<dbReference type="Proteomes" id="UP001597168">
    <property type="component" value="Unassembled WGS sequence"/>
</dbReference>
<keyword evidence="2" id="KW-1185">Reference proteome</keyword>
<accession>A0ABW3QT95</accession>
<dbReference type="EMBL" id="JBHTLK010000053">
    <property type="protein sequence ID" value="MFD1148047.1"/>
    <property type="molecule type" value="Genomic_DNA"/>
</dbReference>
<evidence type="ECO:0000313" key="2">
    <source>
        <dbReference type="Proteomes" id="UP001597168"/>
    </source>
</evidence>
<reference evidence="2" key="1">
    <citation type="journal article" date="2019" name="Int. J. Syst. Evol. Microbiol.">
        <title>The Global Catalogue of Microorganisms (GCM) 10K type strain sequencing project: providing services to taxonomists for standard genome sequencing and annotation.</title>
        <authorList>
            <consortium name="The Broad Institute Genomics Platform"/>
            <consortium name="The Broad Institute Genome Sequencing Center for Infectious Disease"/>
            <person name="Wu L."/>
            <person name="Ma J."/>
        </authorList>
    </citation>
    <scope>NUCLEOTIDE SEQUENCE [LARGE SCALE GENOMIC DNA]</scope>
    <source>
        <strain evidence="2">CCUG 60214</strain>
    </source>
</reference>
<evidence type="ECO:0008006" key="3">
    <source>
        <dbReference type="Google" id="ProtNLM"/>
    </source>
</evidence>
<protein>
    <recommendedName>
        <fullName evidence="3">Immunity protein 21 of polymorphic toxin system</fullName>
    </recommendedName>
</protein>
<organism evidence="1 2">
    <name type="scientific">Saccharothrix hoggarensis</name>
    <dbReference type="NCBI Taxonomy" id="913853"/>
    <lineage>
        <taxon>Bacteria</taxon>
        <taxon>Bacillati</taxon>
        <taxon>Actinomycetota</taxon>
        <taxon>Actinomycetes</taxon>
        <taxon>Pseudonocardiales</taxon>
        <taxon>Pseudonocardiaceae</taxon>
        <taxon>Saccharothrix</taxon>
    </lineage>
</organism>
<evidence type="ECO:0000313" key="1">
    <source>
        <dbReference type="EMBL" id="MFD1148047.1"/>
    </source>
</evidence>
<comment type="caution">
    <text evidence="1">The sequence shown here is derived from an EMBL/GenBank/DDBJ whole genome shotgun (WGS) entry which is preliminary data.</text>
</comment>
<name>A0ABW3QT95_9PSEU</name>
<sequence>MAKLLAALDDYADVEWNVFGLIDDDRVEPGEPGWAALGSPETMLTGRNGAIFRSGGAMHRAGVRLESWDGPPEPAGGSWDAVWEDEIPLTSGVLRLAAVTAGVSERTLGLGAPGVYRLRVCCRGRQAALEAGSMPYTDDVVEHWVMQFWPR</sequence>
<dbReference type="RefSeq" id="WP_380723490.1">
    <property type="nucleotide sequence ID" value="NZ_JBHTLK010000053.1"/>
</dbReference>
<proteinExistence type="predicted"/>
<gene>
    <name evidence="1" type="ORF">ACFQ3T_13015</name>
</gene>